<dbReference type="Proteomes" id="UP000327044">
    <property type="component" value="Unassembled WGS sequence"/>
</dbReference>
<dbReference type="AlphaFoldDB" id="A0A5N4B6G1"/>
<protein>
    <submittedName>
        <fullName evidence="2">Uncharacterized protein</fullName>
    </submittedName>
</protein>
<reference evidence="2 3" key="1">
    <citation type="journal article" date="2018" name="Elife">
        <title>Firefly genomes illuminate parallel origins of bioluminescence in beetles.</title>
        <authorList>
            <person name="Fallon T.R."/>
            <person name="Lower S.E."/>
            <person name="Chang C.H."/>
            <person name="Bessho-Uehara M."/>
            <person name="Martin G.J."/>
            <person name="Bewick A.J."/>
            <person name="Behringer M."/>
            <person name="Debat H.J."/>
            <person name="Wong I."/>
            <person name="Day J.C."/>
            <person name="Suvorov A."/>
            <person name="Silva C.J."/>
            <person name="Stanger-Hall K.F."/>
            <person name="Hall D.W."/>
            <person name="Schmitz R.J."/>
            <person name="Nelson D.R."/>
            <person name="Lewis S.M."/>
            <person name="Shigenobu S."/>
            <person name="Bybee S.M."/>
            <person name="Larracuente A.M."/>
            <person name="Oba Y."/>
            <person name="Weng J.K."/>
        </authorList>
    </citation>
    <scope>NUCLEOTIDE SEQUENCE [LARGE SCALE GENOMIC DNA]</scope>
    <source>
        <strain evidence="2">1611_PpyrPB1</strain>
        <tissue evidence="2">Whole body</tissue>
    </source>
</reference>
<comment type="caution">
    <text evidence="2">The sequence shown here is derived from an EMBL/GenBank/DDBJ whole genome shotgun (WGS) entry which is preliminary data.</text>
</comment>
<keyword evidence="1" id="KW-0732">Signal</keyword>
<evidence type="ECO:0000256" key="1">
    <source>
        <dbReference type="SAM" id="SignalP"/>
    </source>
</evidence>
<evidence type="ECO:0000313" key="2">
    <source>
        <dbReference type="EMBL" id="KAB0805148.1"/>
    </source>
</evidence>
<accession>A0A5N4B6G1</accession>
<sequence>PNHLKKGLSTLWLLIIISDGRLFHLKAPNLVKISVTPSKTSNRPDPNDILPLTPGHFLIGEPAASVVEPNYMDLRTNRLSQVPAS</sequence>
<keyword evidence="3" id="KW-1185">Reference proteome</keyword>
<evidence type="ECO:0000313" key="3">
    <source>
        <dbReference type="Proteomes" id="UP000327044"/>
    </source>
</evidence>
<gene>
    <name evidence="2" type="ORF">PPYR_02118</name>
</gene>
<organism evidence="2 3">
    <name type="scientific">Photinus pyralis</name>
    <name type="common">Common eastern firefly</name>
    <name type="synonym">Lampyris pyralis</name>
    <dbReference type="NCBI Taxonomy" id="7054"/>
    <lineage>
        <taxon>Eukaryota</taxon>
        <taxon>Metazoa</taxon>
        <taxon>Ecdysozoa</taxon>
        <taxon>Arthropoda</taxon>
        <taxon>Hexapoda</taxon>
        <taxon>Insecta</taxon>
        <taxon>Pterygota</taxon>
        <taxon>Neoptera</taxon>
        <taxon>Endopterygota</taxon>
        <taxon>Coleoptera</taxon>
        <taxon>Polyphaga</taxon>
        <taxon>Elateriformia</taxon>
        <taxon>Elateroidea</taxon>
        <taxon>Lampyridae</taxon>
        <taxon>Lampyrinae</taxon>
        <taxon>Photinus</taxon>
    </lineage>
</organism>
<feature type="chain" id="PRO_5024276060" evidence="1">
    <location>
        <begin position="21"/>
        <end position="85"/>
    </location>
</feature>
<feature type="signal peptide" evidence="1">
    <location>
        <begin position="1"/>
        <end position="20"/>
    </location>
</feature>
<dbReference type="InParanoid" id="A0A5N4B6G1"/>
<feature type="non-terminal residue" evidence="2">
    <location>
        <position position="1"/>
    </location>
</feature>
<dbReference type="EMBL" id="VVIM01000001">
    <property type="protein sequence ID" value="KAB0805148.1"/>
    <property type="molecule type" value="Genomic_DNA"/>
</dbReference>
<proteinExistence type="predicted"/>
<name>A0A5N4B6G1_PHOPY</name>